<dbReference type="AlphaFoldDB" id="A0A1A7RCP6"/>
<proteinExistence type="predicted"/>
<feature type="compositionally biased region" description="Low complexity" evidence="1">
    <location>
        <begin position="33"/>
        <end position="59"/>
    </location>
</feature>
<feature type="region of interest" description="Disordered" evidence="1">
    <location>
        <begin position="33"/>
        <end position="146"/>
    </location>
</feature>
<evidence type="ECO:0000313" key="4">
    <source>
        <dbReference type="Proteomes" id="UP000185753"/>
    </source>
</evidence>
<keyword evidence="4" id="KW-1185">Reference proteome</keyword>
<dbReference type="EMBL" id="LZDS01000004">
    <property type="protein sequence ID" value="OBX29711.1"/>
    <property type="molecule type" value="Genomic_DNA"/>
</dbReference>
<feature type="signal peptide" evidence="2">
    <location>
        <begin position="1"/>
        <end position="21"/>
    </location>
</feature>
<evidence type="ECO:0008006" key="5">
    <source>
        <dbReference type="Google" id="ProtNLM"/>
    </source>
</evidence>
<keyword evidence="2" id="KW-0732">Signal</keyword>
<protein>
    <recommendedName>
        <fullName evidence="5">Lipoprotein</fullName>
    </recommendedName>
</protein>
<evidence type="ECO:0000256" key="1">
    <source>
        <dbReference type="SAM" id="MobiDB-lite"/>
    </source>
</evidence>
<evidence type="ECO:0000256" key="2">
    <source>
        <dbReference type="SAM" id="SignalP"/>
    </source>
</evidence>
<dbReference type="Proteomes" id="UP000185753">
    <property type="component" value="Unassembled WGS sequence"/>
</dbReference>
<gene>
    <name evidence="3" type="ORF">A9J31_12565</name>
</gene>
<organism evidence="3 4">
    <name type="scientific">Acinetobacter gandensis</name>
    <dbReference type="NCBI Taxonomy" id="1443941"/>
    <lineage>
        <taxon>Bacteria</taxon>
        <taxon>Pseudomonadati</taxon>
        <taxon>Pseudomonadota</taxon>
        <taxon>Gammaproteobacteria</taxon>
        <taxon>Moraxellales</taxon>
        <taxon>Moraxellaceae</taxon>
        <taxon>Acinetobacter</taxon>
    </lineage>
</organism>
<comment type="caution">
    <text evidence="3">The sequence shown here is derived from an EMBL/GenBank/DDBJ whole genome shotgun (WGS) entry which is preliminary data.</text>
</comment>
<feature type="compositionally biased region" description="Low complexity" evidence="1">
    <location>
        <begin position="97"/>
        <end position="114"/>
    </location>
</feature>
<name>A0A1A7RCP6_9GAMM</name>
<sequence length="146" mass="16561">MLKQVSLLSVLAISLTGCVVAPFDDGSRYSSQYGYGSSHRYSNSYGYERPQYRPNQPQYRPHHQRPQHVGSTQQHRPWDNQRPNVQRPSQHKPNVNKPQTAKPQTTKPVTKPKPNAQSQKKRPNVAPAVKLSTGGFNAQRPLRPQI</sequence>
<dbReference type="RefSeq" id="WP_067762429.1">
    <property type="nucleotide sequence ID" value="NZ_LZDS01000004.1"/>
</dbReference>
<evidence type="ECO:0000313" key="3">
    <source>
        <dbReference type="EMBL" id="OBX29711.1"/>
    </source>
</evidence>
<feature type="compositionally biased region" description="Polar residues" evidence="1">
    <location>
        <begin position="69"/>
        <end position="93"/>
    </location>
</feature>
<dbReference type="PROSITE" id="PS51257">
    <property type="entry name" value="PROKAR_LIPOPROTEIN"/>
    <property type="match status" value="1"/>
</dbReference>
<reference evidence="4" key="1">
    <citation type="submission" date="2016-06" db="EMBL/GenBank/DDBJ databases">
        <authorList>
            <person name="Radolfova-Krizova L."/>
            <person name="Nemec A."/>
        </authorList>
    </citation>
    <scope>NUCLEOTIDE SEQUENCE [LARGE SCALE GENOMIC DNA]</scope>
    <source>
        <strain evidence="4">ANC 4275</strain>
    </source>
</reference>
<accession>A0A1A7RCP6</accession>
<feature type="chain" id="PRO_5008360793" description="Lipoprotein" evidence="2">
    <location>
        <begin position="22"/>
        <end position="146"/>
    </location>
</feature>